<dbReference type="VEuPathDB" id="FungiDB:I302_04209"/>
<protein>
    <recommendedName>
        <fullName evidence="3">CRIB domain-containing protein</fullName>
    </recommendedName>
</protein>
<feature type="compositionally biased region" description="Low complexity" evidence="1">
    <location>
        <begin position="1"/>
        <end position="11"/>
    </location>
</feature>
<dbReference type="OrthoDB" id="2564920at2759"/>
<feature type="region of interest" description="Disordered" evidence="1">
    <location>
        <begin position="1"/>
        <end position="127"/>
    </location>
</feature>
<accession>A0A1B9G693</accession>
<evidence type="ECO:0008006" key="3">
    <source>
        <dbReference type="Google" id="ProtNLM"/>
    </source>
</evidence>
<feature type="compositionally biased region" description="Low complexity" evidence="1">
    <location>
        <begin position="477"/>
        <end position="487"/>
    </location>
</feature>
<feature type="compositionally biased region" description="Gly residues" evidence="1">
    <location>
        <begin position="21"/>
        <end position="30"/>
    </location>
</feature>
<feature type="region of interest" description="Disordered" evidence="1">
    <location>
        <begin position="160"/>
        <end position="189"/>
    </location>
</feature>
<dbReference type="AlphaFoldDB" id="A0A1B9G693"/>
<feature type="compositionally biased region" description="Basic and acidic residues" evidence="1">
    <location>
        <begin position="90"/>
        <end position="101"/>
    </location>
</feature>
<reference evidence="2" key="2">
    <citation type="submission" date="2014-01" db="EMBL/GenBank/DDBJ databases">
        <title>Evolution of pathogenesis and genome organization in the Tremellales.</title>
        <authorList>
            <person name="Cuomo C."/>
            <person name="Litvintseva A."/>
            <person name="Heitman J."/>
            <person name="Chen Y."/>
            <person name="Sun S."/>
            <person name="Springer D."/>
            <person name="Dromer F."/>
            <person name="Young S."/>
            <person name="Zeng Q."/>
            <person name="Chapman S."/>
            <person name="Gujja S."/>
            <person name="Saif S."/>
            <person name="Birren B."/>
        </authorList>
    </citation>
    <scope>NUCLEOTIDE SEQUENCE</scope>
    <source>
        <strain evidence="2">CBS 10118</strain>
    </source>
</reference>
<feature type="compositionally biased region" description="Polar residues" evidence="1">
    <location>
        <begin position="434"/>
        <end position="452"/>
    </location>
</feature>
<proteinExistence type="predicted"/>
<dbReference type="STRING" id="1296100.A0A1B9G693"/>
<reference evidence="2" key="1">
    <citation type="submission" date="2013-07" db="EMBL/GenBank/DDBJ databases">
        <title>The Genome Sequence of Cryptococcus bestiolae CBS10118.</title>
        <authorList>
            <consortium name="The Broad Institute Genome Sequencing Platform"/>
            <person name="Cuomo C."/>
            <person name="Litvintseva A."/>
            <person name="Chen Y."/>
            <person name="Heitman J."/>
            <person name="Sun S."/>
            <person name="Springer D."/>
            <person name="Dromer F."/>
            <person name="Young S.K."/>
            <person name="Zeng Q."/>
            <person name="Gargeya S."/>
            <person name="Fitzgerald M."/>
            <person name="Abouelleil A."/>
            <person name="Alvarado L."/>
            <person name="Berlin A.M."/>
            <person name="Chapman S.B."/>
            <person name="Dewar J."/>
            <person name="Goldberg J."/>
            <person name="Griggs A."/>
            <person name="Gujja S."/>
            <person name="Hansen M."/>
            <person name="Howarth C."/>
            <person name="Imamovic A."/>
            <person name="Larimer J."/>
            <person name="McCowan C."/>
            <person name="Murphy C."/>
            <person name="Pearson M."/>
            <person name="Priest M."/>
            <person name="Roberts A."/>
            <person name="Saif S."/>
            <person name="Shea T."/>
            <person name="Sykes S."/>
            <person name="Wortman J."/>
            <person name="Nusbaum C."/>
            <person name="Birren B."/>
        </authorList>
    </citation>
    <scope>NUCLEOTIDE SEQUENCE [LARGE SCALE GENOMIC DNA]</scope>
    <source>
        <strain evidence="2">CBS 10118</strain>
    </source>
</reference>
<evidence type="ECO:0000313" key="2">
    <source>
        <dbReference type="EMBL" id="OCF26523.1"/>
    </source>
</evidence>
<sequence length="753" mass="80829">MLSSVSSSASSQPQGTPIRGEGSGGGGLGLGRKRSSGQLLMGIGKGLNRVGSVMRRSSENNENTSSSSSSSTSPNKKSGSTWRKGRRRKTNDWQDGWEKVNRAGGEADEGDAGIGRPFNVGHDLHVSPDLSDLPDQWLSSLKAQGLTESDLLLISAARKKQHETHRIPLPVKTTSKLPQAPLSAPPSRLLDAPFREIIAGPGSEDTHQTSSQGLLKKFSFEDRDGSPTTPTPTNTTGRMVEEPNQIDLDSPKHRDQQQIPPETDLLSISPSKQDRRRAIESFPVSAAGSSDLNHEHEDVFNPQRISTISSLPSERTDFTVPARRNKRFSSQLKGFRESTFGLGEEDEGEWGKSVLDSTWLTSAPGSGSLSNKGKGKMKVRDDKIPIPPELSVSPKPGTGTQIGHKTPPRQDSVEEMIMPKSPPPPARPRKQPSVTLRPSQDLPSAPMTNQGQGEKDIEDETRKSSESFGVHYNTAMSKSKSSVSVGSELITPSTSMEQGMDVRERNGNGSDEEGEYTPASPVRPDIPENKGEGQLITPEGLIRRYHSNPHISLPASAIHSRSTTPDLSLTHPSLQSGTGTSLVKPHLTHQQSYSTFDSTPYKILEEDDLMDGLDRANPEEGASIALSLLSSRTSTSMQSLNELSQATVRTAYKLPPVGEGASPVRTVNPMGHFTSNRDNDKSGTGPGAGSENENERSSGSGELKLIEESSECGGISLVSTSGWGSEENDNNYGTGAKDAMDALGEAARKLRSS</sequence>
<gene>
    <name evidence="2" type="ORF">I302_04209</name>
</gene>
<evidence type="ECO:0000256" key="1">
    <source>
        <dbReference type="SAM" id="MobiDB-lite"/>
    </source>
</evidence>
<feature type="region of interest" description="Disordered" evidence="1">
    <location>
        <begin position="657"/>
        <end position="737"/>
    </location>
</feature>
<feature type="compositionally biased region" description="Low complexity" evidence="1">
    <location>
        <begin position="227"/>
        <end position="236"/>
    </location>
</feature>
<feature type="region of interest" description="Disordered" evidence="1">
    <location>
        <begin position="358"/>
        <end position="541"/>
    </location>
</feature>
<feature type="region of interest" description="Disordered" evidence="1">
    <location>
        <begin position="217"/>
        <end position="308"/>
    </location>
</feature>
<organism evidence="2">
    <name type="scientific">Kwoniella bestiolae CBS 10118</name>
    <dbReference type="NCBI Taxonomy" id="1296100"/>
    <lineage>
        <taxon>Eukaryota</taxon>
        <taxon>Fungi</taxon>
        <taxon>Dikarya</taxon>
        <taxon>Basidiomycota</taxon>
        <taxon>Agaricomycotina</taxon>
        <taxon>Tremellomycetes</taxon>
        <taxon>Tremellales</taxon>
        <taxon>Cryptococcaceae</taxon>
        <taxon>Kwoniella</taxon>
    </lineage>
</organism>
<name>A0A1B9G693_9TREE</name>
<dbReference type="EMBL" id="KI894020">
    <property type="protein sequence ID" value="OCF26523.1"/>
    <property type="molecule type" value="Genomic_DNA"/>
</dbReference>
<feature type="compositionally biased region" description="Low complexity" evidence="1">
    <location>
        <begin position="60"/>
        <end position="80"/>
    </location>
</feature>